<sequence length="300" mass="34869">MIKDRLPTLQIIQNTINNNVTTENTNEVVIEVPDVYEQIILDDPFFIEVEEIKDMIDNIKETVLQVKKKHSDILTAPQNDEKTKQELEELMLNIKKTSNKARVKLKNMEQEVKDDKNLIDIPSASLRMRTIQNSMLSRKFIDVMTEYNLTQTDFRERCKARIKRQLEITGRQTTDDELEDMLEQDNPAVFTQGIVIQQPDLKKTVADIEARYADIIKLESSIKELHDMFMDVALLVENQGELIDRVEFHVGQTQEYVEFGKVELSKAHVYRRRAIKKKLIVFVCIGVLTVIVLIILIVKL</sequence>
<comment type="caution">
    <text evidence="1">The sequence shown here is derived from an EMBL/GenBank/DDBJ whole genome shotgun (WGS) entry which is preliminary data.</text>
</comment>
<protein>
    <submittedName>
        <fullName evidence="1">Syntaxin</fullName>
    </submittedName>
</protein>
<reference evidence="1" key="1">
    <citation type="submission" date="2022-04" db="EMBL/GenBank/DDBJ databases">
        <title>Chromosome-scale genome assembly of Holotrichia oblita Faldermann.</title>
        <authorList>
            <person name="Rongchong L."/>
        </authorList>
    </citation>
    <scope>NUCLEOTIDE SEQUENCE</scope>
    <source>
        <strain evidence="1">81SQS9</strain>
    </source>
</reference>
<accession>A0ACB9SWK4</accession>
<keyword evidence="2" id="KW-1185">Reference proteome</keyword>
<evidence type="ECO:0000313" key="2">
    <source>
        <dbReference type="Proteomes" id="UP001056778"/>
    </source>
</evidence>
<name>A0ACB9SWK4_HOLOL</name>
<proteinExistence type="predicted"/>
<dbReference type="EMBL" id="CM043020">
    <property type="protein sequence ID" value="KAI4458927.1"/>
    <property type="molecule type" value="Genomic_DNA"/>
</dbReference>
<dbReference type="Proteomes" id="UP001056778">
    <property type="component" value="Chromosome 6"/>
</dbReference>
<evidence type="ECO:0000313" key="1">
    <source>
        <dbReference type="EMBL" id="KAI4458927.1"/>
    </source>
</evidence>
<organism evidence="1 2">
    <name type="scientific">Holotrichia oblita</name>
    <name type="common">Chafer beetle</name>
    <dbReference type="NCBI Taxonomy" id="644536"/>
    <lineage>
        <taxon>Eukaryota</taxon>
        <taxon>Metazoa</taxon>
        <taxon>Ecdysozoa</taxon>
        <taxon>Arthropoda</taxon>
        <taxon>Hexapoda</taxon>
        <taxon>Insecta</taxon>
        <taxon>Pterygota</taxon>
        <taxon>Neoptera</taxon>
        <taxon>Endopterygota</taxon>
        <taxon>Coleoptera</taxon>
        <taxon>Polyphaga</taxon>
        <taxon>Scarabaeiformia</taxon>
        <taxon>Scarabaeidae</taxon>
        <taxon>Melolonthinae</taxon>
        <taxon>Holotrichia</taxon>
    </lineage>
</organism>
<gene>
    <name evidence="1" type="ORF">MML48_6g00006179</name>
</gene>